<dbReference type="UniPathway" id="UPA00219"/>
<organism evidence="9 10">
    <name type="scientific">Chitinophaga japonensis</name>
    <name type="common">Flexibacter japonensis</name>
    <dbReference type="NCBI Taxonomy" id="104662"/>
    <lineage>
        <taxon>Bacteria</taxon>
        <taxon>Pseudomonadati</taxon>
        <taxon>Bacteroidota</taxon>
        <taxon>Chitinophagia</taxon>
        <taxon>Chitinophagales</taxon>
        <taxon>Chitinophagaceae</taxon>
        <taxon>Chitinophaga</taxon>
    </lineage>
</organism>
<keyword evidence="4 7" id="KW-0133">Cell shape</keyword>
<reference evidence="9 10" key="1">
    <citation type="journal article" date="2013" name="Stand. Genomic Sci.">
        <title>Genomic Encyclopedia of Type Strains, Phase I: The one thousand microbial genomes (KMG-I) project.</title>
        <authorList>
            <person name="Kyrpides N.C."/>
            <person name="Woyke T."/>
            <person name="Eisen J.A."/>
            <person name="Garrity G."/>
            <person name="Lilburn T.G."/>
            <person name="Beck B.J."/>
            <person name="Whitman W.B."/>
            <person name="Hugenholtz P."/>
            <person name="Klenk H.P."/>
        </authorList>
    </citation>
    <scope>NUCLEOTIDE SEQUENCE [LARGE SCALE GENOMIC DNA]</scope>
    <source>
        <strain evidence="9 10">DSM 13484</strain>
    </source>
</reference>
<dbReference type="Proteomes" id="UP000316778">
    <property type="component" value="Unassembled WGS sequence"/>
</dbReference>
<dbReference type="InterPro" id="IPR036366">
    <property type="entry name" value="PGBDSf"/>
</dbReference>
<dbReference type="CDD" id="cd16913">
    <property type="entry name" value="YkuD_like"/>
    <property type="match status" value="1"/>
</dbReference>
<dbReference type="InterPro" id="IPR052905">
    <property type="entry name" value="LD-transpeptidase_YkuD-like"/>
</dbReference>
<dbReference type="GO" id="GO:0009252">
    <property type="term" value="P:peptidoglycan biosynthetic process"/>
    <property type="evidence" value="ECO:0007669"/>
    <property type="project" value="UniProtKB-UniPathway"/>
</dbReference>
<comment type="pathway">
    <text evidence="1 7">Cell wall biogenesis; peptidoglycan biosynthesis.</text>
</comment>
<dbReference type="InterPro" id="IPR002477">
    <property type="entry name" value="Peptidoglycan-bd-like"/>
</dbReference>
<feature type="active site" description="Proton donor/acceptor" evidence="7">
    <location>
        <position position="436"/>
    </location>
</feature>
<evidence type="ECO:0000256" key="6">
    <source>
        <dbReference type="ARBA" id="ARBA00023316"/>
    </source>
</evidence>
<dbReference type="PANTHER" id="PTHR41533">
    <property type="entry name" value="L,D-TRANSPEPTIDASE HI_1667-RELATED"/>
    <property type="match status" value="1"/>
</dbReference>
<dbReference type="RefSeq" id="WP_145710690.1">
    <property type="nucleotide sequence ID" value="NZ_BAAAFY010000001.1"/>
</dbReference>
<keyword evidence="10" id="KW-1185">Reference proteome</keyword>
<proteinExistence type="inferred from homology"/>
<protein>
    <submittedName>
        <fullName evidence="9">Murein L,D-transpeptidase YcbB/YkuD</fullName>
    </submittedName>
</protein>
<dbReference type="Pfam" id="PF01471">
    <property type="entry name" value="PG_binding_1"/>
    <property type="match status" value="1"/>
</dbReference>
<dbReference type="InterPro" id="IPR036365">
    <property type="entry name" value="PGBD-like_sf"/>
</dbReference>
<dbReference type="GO" id="GO:0071555">
    <property type="term" value="P:cell wall organization"/>
    <property type="evidence" value="ECO:0007669"/>
    <property type="project" value="UniProtKB-UniRule"/>
</dbReference>
<keyword evidence="5 7" id="KW-0573">Peptidoglycan synthesis</keyword>
<keyword evidence="3" id="KW-0808">Transferase</keyword>
<evidence type="ECO:0000256" key="4">
    <source>
        <dbReference type="ARBA" id="ARBA00022960"/>
    </source>
</evidence>
<dbReference type="Pfam" id="PF03734">
    <property type="entry name" value="YkuD"/>
    <property type="match status" value="1"/>
</dbReference>
<keyword evidence="6 7" id="KW-0961">Cell wall biogenesis/degradation</keyword>
<dbReference type="GO" id="GO:0016740">
    <property type="term" value="F:transferase activity"/>
    <property type="evidence" value="ECO:0007669"/>
    <property type="project" value="UniProtKB-KW"/>
</dbReference>
<sequence length="541" mass="62069">MIRPYPVPALSNLFLPLAWCLLTIGCLPGAHNGKNDITPRNREVNKSNAYNNLFLDSTAMEKFIAKQQPDDTFANRMRSFYNARNFEYAWFDSRGLAEQALGFRSLYNYDQDTSAGSRQLENRLDELAVEEDADIGADNAGIVRTELQLTQRFLQYARRHLKDLRKAQLERFVPVRKQSVLQLAEAALDNGSDVAFDMEEGIFGSLEEPLRRYLDIARNGGWPALPVAEKQYRKGQESPAIALFKRRLYITGELPEADSSPVFNAALETAVKTFQARHGYSPTGIITDTLVREMNVTALSRVQQLLINMERMRWLPPKEQRLIIVNIPEFMLHVWEGKQKAFEMPVVVGKEGHSTTMFSGRLNQVVFNPYWHLPRSIVRNEVLPAMEKNGQYLEEHDMEITGERNGLPVIRQRPGEQNALGRVKFLFPNSFNIYLHDTPVKSLFNKDKRAYSHGCIRVSDPARLANYLLQDMPRWRPEKVDSALTQGDKEKYIKLKTPVPVLISYFTAWVDEQGQLQFREDIYGHDERLASKLFTDAQPVL</sequence>
<dbReference type="GO" id="GO:0004180">
    <property type="term" value="F:carboxypeptidase activity"/>
    <property type="evidence" value="ECO:0007669"/>
    <property type="project" value="UniProtKB-ARBA"/>
</dbReference>
<dbReference type="GO" id="GO:0008360">
    <property type="term" value="P:regulation of cell shape"/>
    <property type="evidence" value="ECO:0007669"/>
    <property type="project" value="UniProtKB-UniRule"/>
</dbReference>
<evidence type="ECO:0000313" key="9">
    <source>
        <dbReference type="EMBL" id="TWI91543.1"/>
    </source>
</evidence>
<evidence type="ECO:0000256" key="3">
    <source>
        <dbReference type="ARBA" id="ARBA00022679"/>
    </source>
</evidence>
<dbReference type="PANTHER" id="PTHR41533:SF2">
    <property type="entry name" value="BLR7131 PROTEIN"/>
    <property type="match status" value="1"/>
</dbReference>
<evidence type="ECO:0000259" key="8">
    <source>
        <dbReference type="PROSITE" id="PS52029"/>
    </source>
</evidence>
<feature type="domain" description="L,D-TPase catalytic" evidence="8">
    <location>
        <begin position="321"/>
        <end position="483"/>
    </location>
</feature>
<comment type="similarity">
    <text evidence="2">Belongs to the YkuD family.</text>
</comment>
<evidence type="ECO:0000313" key="10">
    <source>
        <dbReference type="Proteomes" id="UP000316778"/>
    </source>
</evidence>
<comment type="caution">
    <text evidence="9">The sequence shown here is derived from an EMBL/GenBank/DDBJ whole genome shotgun (WGS) entry which is preliminary data.</text>
</comment>
<dbReference type="PROSITE" id="PS52029">
    <property type="entry name" value="LD_TPASE"/>
    <property type="match status" value="1"/>
</dbReference>
<dbReference type="OrthoDB" id="9778545at2"/>
<feature type="active site" description="Nucleophile" evidence="7">
    <location>
        <position position="455"/>
    </location>
</feature>
<name>A0A562TDT6_CHIJA</name>
<dbReference type="InterPro" id="IPR038063">
    <property type="entry name" value="Transpep_catalytic_dom"/>
</dbReference>
<dbReference type="Gene3D" id="1.10.101.10">
    <property type="entry name" value="PGBD-like superfamily/PGBD"/>
    <property type="match status" value="1"/>
</dbReference>
<evidence type="ECO:0000256" key="1">
    <source>
        <dbReference type="ARBA" id="ARBA00004752"/>
    </source>
</evidence>
<evidence type="ECO:0000256" key="2">
    <source>
        <dbReference type="ARBA" id="ARBA00005992"/>
    </source>
</evidence>
<accession>A0A562TDT6</accession>
<gene>
    <name evidence="9" type="ORF">LX66_0914</name>
</gene>
<dbReference type="InterPro" id="IPR005490">
    <property type="entry name" value="LD_TPept_cat_dom"/>
</dbReference>
<dbReference type="EMBL" id="VLLG01000002">
    <property type="protein sequence ID" value="TWI91543.1"/>
    <property type="molecule type" value="Genomic_DNA"/>
</dbReference>
<dbReference type="Pfam" id="PF20142">
    <property type="entry name" value="Scaffold"/>
    <property type="match status" value="1"/>
</dbReference>
<dbReference type="AlphaFoldDB" id="A0A562TDT6"/>
<dbReference type="PROSITE" id="PS51257">
    <property type="entry name" value="PROKAR_LIPOPROTEIN"/>
    <property type="match status" value="1"/>
</dbReference>
<dbReference type="SUPFAM" id="SSF47090">
    <property type="entry name" value="PGBD-like"/>
    <property type="match status" value="1"/>
</dbReference>
<dbReference type="Gene3D" id="2.40.440.10">
    <property type="entry name" value="L,D-transpeptidase catalytic domain-like"/>
    <property type="match status" value="1"/>
</dbReference>
<evidence type="ECO:0000256" key="7">
    <source>
        <dbReference type="PROSITE-ProRule" id="PRU01373"/>
    </source>
</evidence>
<dbReference type="SUPFAM" id="SSF141523">
    <property type="entry name" value="L,D-transpeptidase catalytic domain-like"/>
    <property type="match status" value="1"/>
</dbReference>
<dbReference type="InterPro" id="IPR045380">
    <property type="entry name" value="LD_TPept_scaffold_dom"/>
</dbReference>
<evidence type="ECO:0000256" key="5">
    <source>
        <dbReference type="ARBA" id="ARBA00022984"/>
    </source>
</evidence>